<reference evidence="1" key="1">
    <citation type="submission" date="2020-02" db="EMBL/GenBank/DDBJ databases">
        <authorList>
            <person name="Meier V. D."/>
        </authorList>
    </citation>
    <scope>NUCLEOTIDE SEQUENCE</scope>
    <source>
        <strain evidence="1">AVDCRST_MAG56</strain>
    </source>
</reference>
<protein>
    <submittedName>
        <fullName evidence="1">Uncharacterized protein</fullName>
    </submittedName>
</protein>
<dbReference type="AlphaFoldDB" id="A0A6J4KS80"/>
<gene>
    <name evidence="1" type="ORF">AVDCRST_MAG56-6510</name>
</gene>
<dbReference type="EMBL" id="CADCTQ010000534">
    <property type="protein sequence ID" value="CAA9314055.1"/>
    <property type="molecule type" value="Genomic_DNA"/>
</dbReference>
<organism evidence="1">
    <name type="scientific">uncultured Cytophagales bacterium</name>
    <dbReference type="NCBI Taxonomy" id="158755"/>
    <lineage>
        <taxon>Bacteria</taxon>
        <taxon>Pseudomonadati</taxon>
        <taxon>Bacteroidota</taxon>
        <taxon>Sphingobacteriia</taxon>
        <taxon>Sphingobacteriales</taxon>
        <taxon>environmental samples</taxon>
    </lineage>
</organism>
<evidence type="ECO:0000313" key="1">
    <source>
        <dbReference type="EMBL" id="CAA9314055.1"/>
    </source>
</evidence>
<name>A0A6J4KS80_9SPHI</name>
<sequence length="231" mass="26469">MDETGEYPVVFTKDPGGAVTGLAFASRNTWRRADDFAPQEPLTVRLSPEQLRAFEGKYQHERGPDAVWRAVARENGLALMNLWTGRETRFVPTSETEFRHEDREVTMPLRFIRGNGGATQLVTYDREVFNRNDSYTPRTRKEVRLPLPQLKAFEGRYGKADPGNFLEITAREGGLVMRESGKKIDMGLVPENELEFFSKHHPFVLKFTKDGNGNVTQAQFSDRDVWTKVRE</sequence>
<proteinExistence type="predicted"/>
<accession>A0A6J4KS80</accession>